<protein>
    <submittedName>
        <fullName evidence="1">IS630 family transposase</fullName>
    </submittedName>
</protein>
<dbReference type="EMBL" id="REFZ01000040">
    <property type="protein sequence ID" value="RQG94949.1"/>
    <property type="molecule type" value="Genomic_DNA"/>
</dbReference>
<feature type="non-terminal residue" evidence="1">
    <location>
        <position position="25"/>
    </location>
</feature>
<gene>
    <name evidence="1" type="ORF">EA472_22045</name>
</gene>
<keyword evidence="2" id="KW-1185">Reference proteome</keyword>
<sequence length="25" mass="2965">MTTWGGKLDDVDEEQLRQQLRTETD</sequence>
<dbReference type="AlphaFoldDB" id="A0A3N6P8G9"/>
<evidence type="ECO:0000313" key="2">
    <source>
        <dbReference type="Proteomes" id="UP000281431"/>
    </source>
</evidence>
<reference evidence="1 2" key="1">
    <citation type="submission" date="2018-10" db="EMBL/GenBank/DDBJ databases">
        <title>Natrarchaeobius chitinivorans gen. nov., sp. nov., and Natrarchaeobius haloalkaliphilus sp. nov., alkaliphilic, chitin-utilizing haloarchaea from hypersaline alkaline lakes.</title>
        <authorList>
            <person name="Sorokin D.Y."/>
            <person name="Elcheninov A.G."/>
            <person name="Kostrikina N.A."/>
            <person name="Bale N.J."/>
            <person name="Sinninghe Damste J.S."/>
            <person name="Khijniak T.V."/>
            <person name="Kublanov I.V."/>
            <person name="Toshchakov S.V."/>
        </authorList>
    </citation>
    <scope>NUCLEOTIDE SEQUENCE [LARGE SCALE GENOMIC DNA]</scope>
    <source>
        <strain evidence="1 2">AArcht7</strain>
    </source>
</reference>
<comment type="caution">
    <text evidence="1">The sequence shown here is derived from an EMBL/GenBank/DDBJ whole genome shotgun (WGS) entry which is preliminary data.</text>
</comment>
<dbReference type="Proteomes" id="UP000281431">
    <property type="component" value="Unassembled WGS sequence"/>
</dbReference>
<evidence type="ECO:0000313" key="1">
    <source>
        <dbReference type="EMBL" id="RQG94949.1"/>
    </source>
</evidence>
<proteinExistence type="predicted"/>
<name>A0A3N6P8G9_NATCH</name>
<accession>A0A3N6P8G9</accession>
<organism evidence="1 2">
    <name type="scientific">Natrarchaeobius chitinivorans</name>
    <dbReference type="NCBI Taxonomy" id="1679083"/>
    <lineage>
        <taxon>Archaea</taxon>
        <taxon>Methanobacteriati</taxon>
        <taxon>Methanobacteriota</taxon>
        <taxon>Stenosarchaea group</taxon>
        <taxon>Halobacteria</taxon>
        <taxon>Halobacteriales</taxon>
        <taxon>Natrialbaceae</taxon>
        <taxon>Natrarchaeobius</taxon>
    </lineage>
</organism>